<comment type="pathway">
    <text evidence="2">Lipid metabolism; fatty acid beta-oxidation.</text>
</comment>
<name>A0ABT2AB30_9BURK</name>
<dbReference type="Pfam" id="PF00725">
    <property type="entry name" value="3HCDH"/>
    <property type="match status" value="2"/>
</dbReference>
<evidence type="ECO:0000256" key="3">
    <source>
        <dbReference type="ARBA" id="ARBA00022832"/>
    </source>
</evidence>
<evidence type="ECO:0000256" key="7">
    <source>
        <dbReference type="ARBA" id="ARBA00023098"/>
    </source>
</evidence>
<evidence type="ECO:0000313" key="16">
    <source>
        <dbReference type="Proteomes" id="UP001205560"/>
    </source>
</evidence>
<dbReference type="Proteomes" id="UP001205560">
    <property type="component" value="Unassembled WGS sequence"/>
</dbReference>
<proteinExistence type="predicted"/>
<feature type="domain" description="3-hydroxyacyl-CoA dehydrogenase C-terminal" evidence="13">
    <location>
        <begin position="604"/>
        <end position="690"/>
    </location>
</feature>
<evidence type="ECO:0000256" key="9">
    <source>
        <dbReference type="ARBA" id="ARBA00023235"/>
    </source>
</evidence>
<organism evidence="15 16">
    <name type="scientific">Massilia norwichensis</name>
    <dbReference type="NCBI Taxonomy" id="1442366"/>
    <lineage>
        <taxon>Bacteria</taxon>
        <taxon>Pseudomonadati</taxon>
        <taxon>Pseudomonadota</taxon>
        <taxon>Betaproteobacteria</taxon>
        <taxon>Burkholderiales</taxon>
        <taxon>Oxalobacteraceae</taxon>
        <taxon>Telluria group</taxon>
        <taxon>Massilia</taxon>
    </lineage>
</organism>
<dbReference type="EMBL" id="JANUGX010000026">
    <property type="protein sequence ID" value="MCS0591410.1"/>
    <property type="molecule type" value="Genomic_DNA"/>
</dbReference>
<dbReference type="InterPro" id="IPR001753">
    <property type="entry name" value="Enoyl-CoA_hydra/iso"/>
</dbReference>
<gene>
    <name evidence="15" type="ORF">NX782_19660</name>
</gene>
<sequence>MSADYQVQNHVAVITLNNPPVNGLGLATRTAAVEALQRAEADPAVKAVVITGAGKAFSGGADIREFNSPKALTEPTLHTLIRTAEGLSKPVVAAIHSVCMGGGLELALGCAYRVAVPGAQIALPEVKLGLLPGAGGTQRLPRVIGLEAALEMIVSGSPVPSEKFAGTLFDEVFPAGTDLVAASVDFANRIADVCPLPKVRERKVEHANAAAVLDAARAKVRAVSAGFPAPLECIETIAAAVNLPFDEGCKFERERFIHLTQTVESKALRHAFFAERAASKIPDVPADTATREIKTAAVVGAGTMGGGIAMNFANAGIPVTILETKQEALDKGLATIRKNYENTVKKGKLTPEKAEQRIALVKGTLDYQDIAQADIVIEAVFEDMGVKETVFRKLDEVMRPGAILASNTSTLDLNKIAAFTSRPHDVIGLHFFSPANVMKLLEIVRGHETGIHVLATALALSKKLKKTGVVSGVCDGFIGNRMVEQYIRQAGFLLDEGALPQQVDQAIEKFGFAMGPFRMGDLAGNDIGWYIRKRRYVEMPEVAYSKTADLLCEQGRFGQKTGAGWYDYQAGDRTPHPSQLVHDMIVQHSKDLGIERRTIPDEEIVERLVYALVNEGAKILEEGIALRASDIDMVYLTGYGFPLYRGGPMFYADTVGLPKVLEAMAKYARGYHGEAWAPAALLQRLAAEGKGFNS</sequence>
<comment type="subcellular location">
    <subcellularLocation>
        <location evidence="1">Peroxisome</location>
    </subcellularLocation>
</comment>
<dbReference type="Pfam" id="PF02737">
    <property type="entry name" value="3HCDH_N"/>
    <property type="match status" value="1"/>
</dbReference>
<evidence type="ECO:0000259" key="13">
    <source>
        <dbReference type="Pfam" id="PF00725"/>
    </source>
</evidence>
<dbReference type="SUPFAM" id="SSF51735">
    <property type="entry name" value="NAD(P)-binding Rossmann-fold domains"/>
    <property type="match status" value="1"/>
</dbReference>
<dbReference type="Pfam" id="PF00378">
    <property type="entry name" value="ECH_1"/>
    <property type="match status" value="1"/>
</dbReference>
<evidence type="ECO:0000256" key="2">
    <source>
        <dbReference type="ARBA" id="ARBA00005005"/>
    </source>
</evidence>
<keyword evidence="8" id="KW-0576">Peroxisome</keyword>
<dbReference type="InterPro" id="IPR029045">
    <property type="entry name" value="ClpP/crotonase-like_dom_sf"/>
</dbReference>
<dbReference type="Gene3D" id="1.10.1040.50">
    <property type="match status" value="1"/>
</dbReference>
<dbReference type="InterPro" id="IPR006176">
    <property type="entry name" value="3-OHacyl-CoA_DH_NAD-bd"/>
</dbReference>
<comment type="caution">
    <text evidence="15">The sequence shown here is derived from an EMBL/GenBank/DDBJ whole genome shotgun (WGS) entry which is preliminary data.</text>
</comment>
<dbReference type="Gene3D" id="3.90.226.10">
    <property type="entry name" value="2-enoyl-CoA Hydratase, Chain A, domain 1"/>
    <property type="match status" value="1"/>
</dbReference>
<dbReference type="SUPFAM" id="SSF52096">
    <property type="entry name" value="ClpP/crotonase"/>
    <property type="match status" value="1"/>
</dbReference>
<accession>A0ABT2AB30</accession>
<keyword evidence="6" id="KW-0520">NAD</keyword>
<keyword evidence="11" id="KW-0511">Multifunctional enzyme</keyword>
<dbReference type="InterPro" id="IPR008927">
    <property type="entry name" value="6-PGluconate_DH-like_C_sf"/>
</dbReference>
<feature type="domain" description="3-hydroxyacyl-CoA dehydrogenase NAD binding" evidence="14">
    <location>
        <begin position="296"/>
        <end position="471"/>
    </location>
</feature>
<evidence type="ECO:0000256" key="11">
    <source>
        <dbReference type="ARBA" id="ARBA00023268"/>
    </source>
</evidence>
<evidence type="ECO:0000313" key="15">
    <source>
        <dbReference type="EMBL" id="MCS0591410.1"/>
    </source>
</evidence>
<protein>
    <submittedName>
        <fullName evidence="15">3-hydroxyacyl-CoA dehydrogenase NAD-binding domain-containing protein</fullName>
    </submittedName>
</protein>
<keyword evidence="16" id="KW-1185">Reference proteome</keyword>
<reference evidence="15 16" key="1">
    <citation type="submission" date="2022-08" db="EMBL/GenBank/DDBJ databases">
        <title>Reclassification of Massilia species as members of the genera Telluria, Duganella, Pseudoduganella, Mokoshia gen. nov. and Zemynaea gen. nov. using orthogonal and non-orthogonal genome-based approaches.</title>
        <authorList>
            <person name="Bowman J.P."/>
        </authorList>
    </citation>
    <scope>NUCLEOTIDE SEQUENCE [LARGE SCALE GENOMIC DNA]</scope>
    <source>
        <strain evidence="15 16">LMG 28164</strain>
    </source>
</reference>
<keyword evidence="3" id="KW-0276">Fatty acid metabolism</keyword>
<evidence type="ECO:0000256" key="10">
    <source>
        <dbReference type="ARBA" id="ARBA00023239"/>
    </source>
</evidence>
<dbReference type="Gene3D" id="3.40.50.720">
    <property type="entry name" value="NAD(P)-binding Rossmann-like Domain"/>
    <property type="match status" value="1"/>
</dbReference>
<keyword evidence="10" id="KW-0456">Lyase</keyword>
<evidence type="ECO:0000256" key="1">
    <source>
        <dbReference type="ARBA" id="ARBA00004275"/>
    </source>
</evidence>
<keyword evidence="7" id="KW-0443">Lipid metabolism</keyword>
<dbReference type="PANTHER" id="PTHR23309:SF51">
    <property type="entry name" value="3-HYDROXYACYL-COA DEHYDROGENASE-RELATED"/>
    <property type="match status" value="1"/>
</dbReference>
<comment type="catalytic activity">
    <reaction evidence="12">
        <text>a (3S)-3-hydroxyacyl-CoA + NAD(+) = a 3-oxoacyl-CoA + NADH + H(+)</text>
        <dbReference type="Rhea" id="RHEA:22432"/>
        <dbReference type="ChEBI" id="CHEBI:15378"/>
        <dbReference type="ChEBI" id="CHEBI:57318"/>
        <dbReference type="ChEBI" id="CHEBI:57540"/>
        <dbReference type="ChEBI" id="CHEBI:57945"/>
        <dbReference type="ChEBI" id="CHEBI:90726"/>
        <dbReference type="EC" id="1.1.1.35"/>
    </reaction>
</comment>
<evidence type="ECO:0000259" key="14">
    <source>
        <dbReference type="Pfam" id="PF02737"/>
    </source>
</evidence>
<evidence type="ECO:0000256" key="8">
    <source>
        <dbReference type="ARBA" id="ARBA00023140"/>
    </source>
</evidence>
<keyword evidence="5" id="KW-0560">Oxidoreductase</keyword>
<keyword evidence="9" id="KW-0413">Isomerase</keyword>
<evidence type="ECO:0000256" key="12">
    <source>
        <dbReference type="ARBA" id="ARBA00049556"/>
    </source>
</evidence>
<dbReference type="InterPro" id="IPR006108">
    <property type="entry name" value="3HC_DH_C"/>
</dbReference>
<evidence type="ECO:0000256" key="4">
    <source>
        <dbReference type="ARBA" id="ARBA00022963"/>
    </source>
</evidence>
<evidence type="ECO:0000256" key="5">
    <source>
        <dbReference type="ARBA" id="ARBA00023002"/>
    </source>
</evidence>
<dbReference type="InterPro" id="IPR036291">
    <property type="entry name" value="NAD(P)-bd_dom_sf"/>
</dbReference>
<dbReference type="PANTHER" id="PTHR23309">
    <property type="entry name" value="3-HYDROXYACYL-COA DEHYROGENASE"/>
    <property type="match status" value="1"/>
</dbReference>
<dbReference type="SUPFAM" id="SSF48179">
    <property type="entry name" value="6-phosphogluconate dehydrogenase C-terminal domain-like"/>
    <property type="match status" value="2"/>
</dbReference>
<evidence type="ECO:0000256" key="6">
    <source>
        <dbReference type="ARBA" id="ARBA00023027"/>
    </source>
</evidence>
<feature type="domain" description="3-hydroxyacyl-CoA dehydrogenase C-terminal" evidence="13">
    <location>
        <begin position="476"/>
        <end position="568"/>
    </location>
</feature>
<dbReference type="CDD" id="cd06558">
    <property type="entry name" value="crotonase-like"/>
    <property type="match status" value="1"/>
</dbReference>
<keyword evidence="4" id="KW-0442">Lipid degradation</keyword>
<dbReference type="RefSeq" id="WP_258847179.1">
    <property type="nucleotide sequence ID" value="NZ_JANUGX010000026.1"/>
</dbReference>